<protein>
    <recommendedName>
        <fullName evidence="3">VWFA domain-containing protein</fullName>
    </recommendedName>
</protein>
<gene>
    <name evidence="1" type="ORF">OESDEN_06035</name>
</gene>
<sequence length="199" mass="22155">MQQLLNLMGDLKVGIVVITGDSYVAVPLDDYKKNKEAIDDFVRTKEWGNKWTSIGVALYRARVMLERRKLACNEEENGNEADPPKSSSDEAMRLLGALTSKMSPQAVHRNSTADSKNIIIFSDGDKDICAYDSYTEDCPQWKKDNITAHSQKSEARAVHKLGIKITFVSVDSGKSHPRVVTIAGKPENIVEIDSYTVSY</sequence>
<proteinExistence type="predicted"/>
<dbReference type="Gene3D" id="3.40.50.410">
    <property type="entry name" value="von Willebrand factor, type A domain"/>
    <property type="match status" value="1"/>
</dbReference>
<dbReference type="Proteomes" id="UP000053660">
    <property type="component" value="Unassembled WGS sequence"/>
</dbReference>
<dbReference type="InterPro" id="IPR036465">
    <property type="entry name" value="vWFA_dom_sf"/>
</dbReference>
<dbReference type="EMBL" id="KN550492">
    <property type="protein sequence ID" value="KHJ94043.1"/>
    <property type="molecule type" value="Genomic_DNA"/>
</dbReference>
<dbReference type="AlphaFoldDB" id="A0A0B1T902"/>
<dbReference type="SUPFAM" id="SSF53300">
    <property type="entry name" value="vWA-like"/>
    <property type="match status" value="1"/>
</dbReference>
<keyword evidence="2" id="KW-1185">Reference proteome</keyword>
<evidence type="ECO:0000313" key="2">
    <source>
        <dbReference type="Proteomes" id="UP000053660"/>
    </source>
</evidence>
<accession>A0A0B1T902</accession>
<organism evidence="1 2">
    <name type="scientific">Oesophagostomum dentatum</name>
    <name type="common">Nodular worm</name>
    <dbReference type="NCBI Taxonomy" id="61180"/>
    <lineage>
        <taxon>Eukaryota</taxon>
        <taxon>Metazoa</taxon>
        <taxon>Ecdysozoa</taxon>
        <taxon>Nematoda</taxon>
        <taxon>Chromadorea</taxon>
        <taxon>Rhabditida</taxon>
        <taxon>Rhabditina</taxon>
        <taxon>Rhabditomorpha</taxon>
        <taxon>Strongyloidea</taxon>
        <taxon>Strongylidae</taxon>
        <taxon>Oesophagostomum</taxon>
    </lineage>
</organism>
<reference evidence="1 2" key="1">
    <citation type="submission" date="2014-03" db="EMBL/GenBank/DDBJ databases">
        <title>Draft genome of the hookworm Oesophagostomum dentatum.</title>
        <authorList>
            <person name="Mitreva M."/>
        </authorList>
    </citation>
    <scope>NUCLEOTIDE SEQUENCE [LARGE SCALE GENOMIC DNA]</scope>
    <source>
        <strain evidence="1 2">OD-Hann</strain>
    </source>
</reference>
<name>A0A0B1T902_OESDE</name>
<evidence type="ECO:0008006" key="3">
    <source>
        <dbReference type="Google" id="ProtNLM"/>
    </source>
</evidence>
<evidence type="ECO:0000313" key="1">
    <source>
        <dbReference type="EMBL" id="KHJ94043.1"/>
    </source>
</evidence>